<evidence type="ECO:0000313" key="5">
    <source>
        <dbReference type="Proteomes" id="UP000572268"/>
    </source>
</evidence>
<evidence type="ECO:0000313" key="4">
    <source>
        <dbReference type="Proteomes" id="UP000570595"/>
    </source>
</evidence>
<proteinExistence type="predicted"/>
<evidence type="ECO:0000256" key="1">
    <source>
        <dbReference type="SAM" id="MobiDB-lite"/>
    </source>
</evidence>
<dbReference type="Proteomes" id="UP000572268">
    <property type="component" value="Unassembled WGS sequence"/>
</dbReference>
<accession>A0A7J6KQA8</accession>
<dbReference type="OrthoDB" id="10374086at2759"/>
<feature type="compositionally biased region" description="Acidic residues" evidence="1">
    <location>
        <begin position="454"/>
        <end position="477"/>
    </location>
</feature>
<reference evidence="4 5" key="1">
    <citation type="submission" date="2020-04" db="EMBL/GenBank/DDBJ databases">
        <title>Perkinsus olseni comparative genomics.</title>
        <authorList>
            <person name="Bogema D.R."/>
        </authorList>
    </citation>
    <scope>NUCLEOTIDE SEQUENCE [LARGE SCALE GENOMIC DNA]</scope>
    <source>
        <strain evidence="2">ATCC PRA-179</strain>
        <strain evidence="3">ATCC PRA-31</strain>
    </source>
</reference>
<feature type="region of interest" description="Disordered" evidence="1">
    <location>
        <begin position="371"/>
        <end position="421"/>
    </location>
</feature>
<dbReference type="Proteomes" id="UP000570595">
    <property type="component" value="Unassembled WGS sequence"/>
</dbReference>
<name>A0A7J6KQA8_PEROL</name>
<dbReference type="AlphaFoldDB" id="A0A7J6KQA8"/>
<feature type="region of interest" description="Disordered" evidence="1">
    <location>
        <begin position="446"/>
        <end position="495"/>
    </location>
</feature>
<feature type="compositionally biased region" description="Pro residues" evidence="1">
    <location>
        <begin position="384"/>
        <end position="403"/>
    </location>
</feature>
<sequence length="847" mass="94736">ALNLPPDANLATVFGVVSPADNDDLPLEERFRRFHRKYRLDPIKGSEPRPLLLDPEEYNVKTMAHDRHNVALSVHVGLSAHANPALRDKPSTRAELRRSRAAFGSQWPTLPDGSFWGLRPIYALESVPFVSAVHGNLAVFNCPPRPVWLPDARALDSYSTQENAFYCCACVALKSLGRTKAQTRDRKDLNDALKAALEVGVFDADTMPLNAQQDVADFDYDRLLREFASHVKGGGIHHGQAFDMTGPFAFPLLMWDDVFLAYKDVGNRNLRVGHLLDPLIDVLTPPSVMKILVSLRAWMRLLVSTYGNDSVGALVVPGSQRLIVYVMLPNDSYPKAGGGDRPFVLFRNRCPFNSALDEALLQREEALRVNPKGANDLPHGSSRPPRPSYPPPIITQPPRPPTMPQAASSSSSSSSSHAPPLTCDRAVMTDAIALDDDRNALTATAAVDDHDHDATEDDHDPNALDDDHDYDADDASIDTDYSYDAGQPEDDGSLQDYLRGPRPAFDFFGFSVEALFLTLDGRVDSLEFHRHHDPYRVFEPRPCPLVRVIPHADIEMEVTDSHKVRDETGSLKDLGWIDDFRLDPNADPRPWQWRNELDLLHSVDVCCKLDVKEVKVVAHPTLRGFVPFRRDLSGCIVFGSGLFSSASTGAWWVPNALAVYRWLRTVQVGALAVSVHTEHRRALAKPRNDFNIIFCCRMHLERALPILRKHAVLRPLREGGELFFGRSLAAFTSHVVESPDQGVGALRRSSSITAAEAVLLRYTMMLSRGTVTKCDGNFPVPLGWSFDRSLIKPFEIHDDEWFDQYPTQECYDNALGSSFRVAHDRSLRLYEGNRNPLELAREYRPLR</sequence>
<evidence type="ECO:0000313" key="3">
    <source>
        <dbReference type="EMBL" id="KAF4650503.1"/>
    </source>
</evidence>
<dbReference type="EMBL" id="JABAHT010001382">
    <property type="protein sequence ID" value="KAF4649267.1"/>
    <property type="molecule type" value="Genomic_DNA"/>
</dbReference>
<gene>
    <name evidence="3" type="ORF">FOL46_000939</name>
    <name evidence="2" type="ORF">FOZ61_001528</name>
</gene>
<feature type="non-terminal residue" evidence="2">
    <location>
        <position position="847"/>
    </location>
</feature>
<protein>
    <submittedName>
        <fullName evidence="2">Uncharacterized protein</fullName>
    </submittedName>
</protein>
<dbReference type="EMBL" id="JABANN010001235">
    <property type="protein sequence ID" value="KAF4650503.1"/>
    <property type="molecule type" value="Genomic_DNA"/>
</dbReference>
<evidence type="ECO:0000313" key="2">
    <source>
        <dbReference type="EMBL" id="KAF4649267.1"/>
    </source>
</evidence>
<comment type="caution">
    <text evidence="2">The sequence shown here is derived from an EMBL/GenBank/DDBJ whole genome shotgun (WGS) entry which is preliminary data.</text>
</comment>
<organism evidence="2 4">
    <name type="scientific">Perkinsus olseni</name>
    <name type="common">Perkinsus atlanticus</name>
    <dbReference type="NCBI Taxonomy" id="32597"/>
    <lineage>
        <taxon>Eukaryota</taxon>
        <taxon>Sar</taxon>
        <taxon>Alveolata</taxon>
        <taxon>Perkinsozoa</taxon>
        <taxon>Perkinsea</taxon>
        <taxon>Perkinsida</taxon>
        <taxon>Perkinsidae</taxon>
        <taxon>Perkinsus</taxon>
    </lineage>
</organism>
<feature type="compositionally biased region" description="Low complexity" evidence="1">
    <location>
        <begin position="404"/>
        <end position="416"/>
    </location>
</feature>